<proteinExistence type="predicted"/>
<dbReference type="AlphaFoldDB" id="A0A0C2ZXK6"/>
<keyword evidence="2" id="KW-1185">Reference proteome</keyword>
<dbReference type="InParanoid" id="A0A0C2ZXK6"/>
<reference evidence="1 2" key="1">
    <citation type="submission" date="2014-04" db="EMBL/GenBank/DDBJ databases">
        <authorList>
            <consortium name="DOE Joint Genome Institute"/>
            <person name="Kuo A."/>
            <person name="Kohler A."/>
            <person name="Nagy L.G."/>
            <person name="Floudas D."/>
            <person name="Copeland A."/>
            <person name="Barry K.W."/>
            <person name="Cichocki N."/>
            <person name="Veneault-Fourrey C."/>
            <person name="LaButti K."/>
            <person name="Lindquist E.A."/>
            <person name="Lipzen A."/>
            <person name="Lundell T."/>
            <person name="Morin E."/>
            <person name="Murat C."/>
            <person name="Sun H."/>
            <person name="Tunlid A."/>
            <person name="Henrissat B."/>
            <person name="Grigoriev I.V."/>
            <person name="Hibbett D.S."/>
            <person name="Martin F."/>
            <person name="Nordberg H.P."/>
            <person name="Cantor M.N."/>
            <person name="Hua S.X."/>
        </authorList>
    </citation>
    <scope>NUCLEOTIDE SEQUENCE [LARGE SCALE GENOMIC DNA]</scope>
    <source>
        <strain evidence="1 2">Foug A</strain>
    </source>
</reference>
<dbReference type="OrthoDB" id="2579508at2759"/>
<organism evidence="1 2">
    <name type="scientific">Scleroderma citrinum Foug A</name>
    <dbReference type="NCBI Taxonomy" id="1036808"/>
    <lineage>
        <taxon>Eukaryota</taxon>
        <taxon>Fungi</taxon>
        <taxon>Dikarya</taxon>
        <taxon>Basidiomycota</taxon>
        <taxon>Agaricomycotina</taxon>
        <taxon>Agaricomycetes</taxon>
        <taxon>Agaricomycetidae</taxon>
        <taxon>Boletales</taxon>
        <taxon>Sclerodermatineae</taxon>
        <taxon>Sclerodermataceae</taxon>
        <taxon>Scleroderma</taxon>
    </lineage>
</organism>
<dbReference type="Proteomes" id="UP000053989">
    <property type="component" value="Unassembled WGS sequence"/>
</dbReference>
<evidence type="ECO:0000313" key="1">
    <source>
        <dbReference type="EMBL" id="KIM66173.1"/>
    </source>
</evidence>
<reference evidence="2" key="2">
    <citation type="submission" date="2015-01" db="EMBL/GenBank/DDBJ databases">
        <title>Evolutionary Origins and Diversification of the Mycorrhizal Mutualists.</title>
        <authorList>
            <consortium name="DOE Joint Genome Institute"/>
            <consortium name="Mycorrhizal Genomics Consortium"/>
            <person name="Kohler A."/>
            <person name="Kuo A."/>
            <person name="Nagy L.G."/>
            <person name="Floudas D."/>
            <person name="Copeland A."/>
            <person name="Barry K.W."/>
            <person name="Cichocki N."/>
            <person name="Veneault-Fourrey C."/>
            <person name="LaButti K."/>
            <person name="Lindquist E.A."/>
            <person name="Lipzen A."/>
            <person name="Lundell T."/>
            <person name="Morin E."/>
            <person name="Murat C."/>
            <person name="Riley R."/>
            <person name="Ohm R."/>
            <person name="Sun H."/>
            <person name="Tunlid A."/>
            <person name="Henrissat B."/>
            <person name="Grigoriev I.V."/>
            <person name="Hibbett D.S."/>
            <person name="Martin F."/>
        </authorList>
    </citation>
    <scope>NUCLEOTIDE SEQUENCE [LARGE SCALE GENOMIC DNA]</scope>
    <source>
        <strain evidence="2">Foug A</strain>
    </source>
</reference>
<dbReference type="EMBL" id="KN822018">
    <property type="protein sequence ID" value="KIM66173.1"/>
    <property type="molecule type" value="Genomic_DNA"/>
</dbReference>
<name>A0A0C2ZXK6_9AGAM</name>
<protein>
    <submittedName>
        <fullName evidence="1">Uncharacterized protein</fullName>
    </submittedName>
</protein>
<dbReference type="HOGENOM" id="CLU_048299_0_1_1"/>
<accession>A0A0C2ZXK6</accession>
<sequence length="324" mass="37008">MIWHGSDDLQAYLRDAILPDLKYGKDAPSLPPTGHKSHCNTLSTRFKKCRHLTGIHYLGASFDEMLNDWIKENVVKRSVSFRHEDRDTGEVLTVPSARKFKISTALPAPVTDCTRLLSWVNHFPLQTVQRVLHIMFPQTKDWSFTSNITGSNDQEIFKEFYFTDTRALASLETGPNSVVVVCQPPWILSHEDMWQFTELKSLPVDNGPLRAKERLWAKLWDISVRRQSAYFIVTSYQQWVFGVFSRGYTNAFVSPPVDAQSRNPTVLQAILYWLASALAVEDGYAAPHVHTEFLLKIPYSLTSLIRTGPRTSGLCHGQYRRSTF</sequence>
<gene>
    <name evidence="1" type="ORF">SCLCIDRAFT_354330</name>
</gene>
<evidence type="ECO:0000313" key="2">
    <source>
        <dbReference type="Proteomes" id="UP000053989"/>
    </source>
</evidence>